<protein>
    <submittedName>
        <fullName evidence="2">Uncharacterized protein</fullName>
    </submittedName>
</protein>
<feature type="compositionally biased region" description="Basic and acidic residues" evidence="1">
    <location>
        <begin position="47"/>
        <end position="57"/>
    </location>
</feature>
<evidence type="ECO:0000313" key="3">
    <source>
        <dbReference type="Proteomes" id="UP001152646"/>
    </source>
</evidence>
<evidence type="ECO:0000313" key="2">
    <source>
        <dbReference type="EMBL" id="CAG8412197.1"/>
    </source>
</evidence>
<dbReference type="Proteomes" id="UP001152646">
    <property type="component" value="Unassembled WGS sequence"/>
</dbReference>
<reference evidence="2" key="1">
    <citation type="submission" date="2021-07" db="EMBL/GenBank/DDBJ databases">
        <authorList>
            <person name="Branca A.L. A."/>
        </authorList>
    </citation>
    <scope>NUCLEOTIDE SEQUENCE</scope>
</reference>
<gene>
    <name evidence="2" type="ORF">PSALAMII_LOCUS9296</name>
</gene>
<organism evidence="2 3">
    <name type="scientific">Penicillium salamii</name>
    <dbReference type="NCBI Taxonomy" id="1612424"/>
    <lineage>
        <taxon>Eukaryota</taxon>
        <taxon>Fungi</taxon>
        <taxon>Dikarya</taxon>
        <taxon>Ascomycota</taxon>
        <taxon>Pezizomycotina</taxon>
        <taxon>Eurotiomycetes</taxon>
        <taxon>Eurotiomycetidae</taxon>
        <taxon>Eurotiales</taxon>
        <taxon>Aspergillaceae</taxon>
        <taxon>Penicillium</taxon>
    </lineage>
</organism>
<dbReference type="EMBL" id="CAJVPA010000220">
    <property type="protein sequence ID" value="CAG8412197.1"/>
    <property type="molecule type" value="Genomic_DNA"/>
</dbReference>
<proteinExistence type="predicted"/>
<dbReference type="AlphaFoldDB" id="A0A9W4NSR5"/>
<sequence length="85" mass="9346">MPKTADCRQAKSRARTHCATAPQVKIIVFPGIRRACRKSAQSGQGSQHERDQCEGTRPRSLSARQTEPSGIRIDPGNQSKQMAPM</sequence>
<feature type="compositionally biased region" description="Polar residues" evidence="1">
    <location>
        <begin position="76"/>
        <end position="85"/>
    </location>
</feature>
<feature type="region of interest" description="Disordered" evidence="1">
    <location>
        <begin position="36"/>
        <end position="85"/>
    </location>
</feature>
<comment type="caution">
    <text evidence="2">The sequence shown here is derived from an EMBL/GenBank/DDBJ whole genome shotgun (WGS) entry which is preliminary data.</text>
</comment>
<evidence type="ECO:0000256" key="1">
    <source>
        <dbReference type="SAM" id="MobiDB-lite"/>
    </source>
</evidence>
<accession>A0A9W4NSR5</accession>
<name>A0A9W4NSR5_9EURO</name>